<name>A0A2H0TRV1_9BACT</name>
<dbReference type="Proteomes" id="UP000230154">
    <property type="component" value="Unassembled WGS sequence"/>
</dbReference>
<evidence type="ECO:0000313" key="2">
    <source>
        <dbReference type="Proteomes" id="UP000230154"/>
    </source>
</evidence>
<proteinExistence type="predicted"/>
<comment type="caution">
    <text evidence="1">The sequence shown here is derived from an EMBL/GenBank/DDBJ whole genome shotgun (WGS) entry which is preliminary data.</text>
</comment>
<dbReference type="Pfam" id="PF09855">
    <property type="entry name" value="Zn_ribbon_13"/>
    <property type="match status" value="1"/>
</dbReference>
<gene>
    <name evidence="1" type="ORF">COU35_03705</name>
</gene>
<dbReference type="InterPro" id="IPR018652">
    <property type="entry name" value="DUF2082_NA-bd_Znr"/>
</dbReference>
<protein>
    <submittedName>
        <fullName evidence="1">GTP-binding protein</fullName>
    </submittedName>
</protein>
<dbReference type="AlphaFoldDB" id="A0A2H0TRV1"/>
<organism evidence="1 2">
    <name type="scientific">Candidatus Magasanikbacteria bacterium CG10_big_fil_rev_8_21_14_0_10_47_10</name>
    <dbReference type="NCBI Taxonomy" id="1974652"/>
    <lineage>
        <taxon>Bacteria</taxon>
        <taxon>Candidatus Magasanikiibacteriota</taxon>
    </lineage>
</organism>
<dbReference type="EMBL" id="PFCB01000028">
    <property type="protein sequence ID" value="PIR74137.1"/>
    <property type="molecule type" value="Genomic_DNA"/>
</dbReference>
<accession>A0A2H0TRV1</accession>
<sequence>MKAQLVQQVCAKCGNGQQEAGEMRVAGGMWSKFFNVQGKRFSTLTCTQCGYTELYKKSTRTIENVADVLTGF</sequence>
<reference evidence="2" key="1">
    <citation type="submission" date="2017-09" db="EMBL/GenBank/DDBJ databases">
        <title>Depth-based differentiation of microbial function through sediment-hosted aquifers and enrichment of novel symbionts in the deep terrestrial subsurface.</title>
        <authorList>
            <person name="Probst A.J."/>
            <person name="Ladd B."/>
            <person name="Jarett J.K."/>
            <person name="Geller-Mcgrath D.E."/>
            <person name="Sieber C.M.K."/>
            <person name="Emerson J.B."/>
            <person name="Anantharaman K."/>
            <person name="Thomas B.C."/>
            <person name="Malmstrom R."/>
            <person name="Stieglmeier M."/>
            <person name="Klingl A."/>
            <person name="Woyke T."/>
            <person name="Ryan C.M."/>
            <person name="Banfield J.F."/>
        </authorList>
    </citation>
    <scope>NUCLEOTIDE SEQUENCE [LARGE SCALE GENOMIC DNA]</scope>
</reference>
<evidence type="ECO:0000313" key="1">
    <source>
        <dbReference type="EMBL" id="PIR74137.1"/>
    </source>
</evidence>